<dbReference type="Pfam" id="PF00867">
    <property type="entry name" value="XPG_I"/>
    <property type="match status" value="1"/>
</dbReference>
<dbReference type="CDD" id="cd09908">
    <property type="entry name" value="H3TH_EXO1"/>
    <property type="match status" value="1"/>
</dbReference>
<dbReference type="EMBL" id="CP046237">
    <property type="protein sequence ID" value="WFD49147.1"/>
    <property type="molecule type" value="Genomic_DNA"/>
</dbReference>
<dbReference type="CDD" id="cd09857">
    <property type="entry name" value="PIN_EXO1"/>
    <property type="match status" value="1"/>
</dbReference>
<dbReference type="InterPro" id="IPR006086">
    <property type="entry name" value="XPG-I_dom"/>
</dbReference>
<evidence type="ECO:0000256" key="14">
    <source>
        <dbReference type="SAM" id="MobiDB-lite"/>
    </source>
</evidence>
<keyword evidence="6" id="KW-0227">DNA damage</keyword>
<evidence type="ECO:0000259" key="16">
    <source>
        <dbReference type="SMART" id="SM00485"/>
    </source>
</evidence>
<dbReference type="PANTHER" id="PTHR11081:SF65">
    <property type="entry name" value="DNA DAMAGE-INDUCIBLE PROTEIN DIN7-RELATED"/>
    <property type="match status" value="1"/>
</dbReference>
<name>A0ABY8EU68_MALFU</name>
<feature type="region of interest" description="Disordered" evidence="14">
    <location>
        <begin position="587"/>
        <end position="635"/>
    </location>
</feature>
<evidence type="ECO:0000256" key="11">
    <source>
        <dbReference type="ARBA" id="ARBA00023125"/>
    </source>
</evidence>
<dbReference type="InterPro" id="IPR006085">
    <property type="entry name" value="XPG_DNA_repair_N"/>
</dbReference>
<evidence type="ECO:0000313" key="18">
    <source>
        <dbReference type="Proteomes" id="UP000818624"/>
    </source>
</evidence>
<dbReference type="InterPro" id="IPR044752">
    <property type="entry name" value="PIN-like_EXO1"/>
</dbReference>
<keyword evidence="4" id="KW-0540">Nuclease</keyword>
<organism evidence="17 18">
    <name type="scientific">Malassezia furfur</name>
    <name type="common">Pityriasis versicolor infection agent</name>
    <name type="synonym">Pityrosporum furfur</name>
    <dbReference type="NCBI Taxonomy" id="55194"/>
    <lineage>
        <taxon>Eukaryota</taxon>
        <taxon>Fungi</taxon>
        <taxon>Dikarya</taxon>
        <taxon>Basidiomycota</taxon>
        <taxon>Ustilaginomycotina</taxon>
        <taxon>Malasseziomycetes</taxon>
        <taxon>Malasseziales</taxon>
        <taxon>Malasseziaceae</taxon>
        <taxon>Malassezia</taxon>
    </lineage>
</organism>
<dbReference type="InterPro" id="IPR029060">
    <property type="entry name" value="PIN-like_dom_sf"/>
</dbReference>
<dbReference type="SUPFAM" id="SSF47807">
    <property type="entry name" value="5' to 3' exonuclease, C-terminal subdomain"/>
    <property type="match status" value="1"/>
</dbReference>
<feature type="compositionally biased region" description="Low complexity" evidence="14">
    <location>
        <begin position="482"/>
        <end position="499"/>
    </location>
</feature>
<dbReference type="InterPro" id="IPR008918">
    <property type="entry name" value="HhH2"/>
</dbReference>
<accession>A0ABY8EU68</accession>
<keyword evidence="5" id="KW-0479">Metal-binding</keyword>
<keyword evidence="11" id="KW-0238">DNA-binding</keyword>
<evidence type="ECO:0000313" key="17">
    <source>
        <dbReference type="EMBL" id="WFD49147.1"/>
    </source>
</evidence>
<evidence type="ECO:0000256" key="7">
    <source>
        <dbReference type="ARBA" id="ARBA00022801"/>
    </source>
</evidence>
<feature type="compositionally biased region" description="Low complexity" evidence="14">
    <location>
        <begin position="441"/>
        <end position="451"/>
    </location>
</feature>
<feature type="region of interest" description="Disordered" evidence="14">
    <location>
        <begin position="368"/>
        <end position="522"/>
    </location>
</feature>
<dbReference type="Pfam" id="PF00752">
    <property type="entry name" value="XPG_N"/>
    <property type="match status" value="1"/>
</dbReference>
<dbReference type="Gene3D" id="3.40.50.1010">
    <property type="entry name" value="5'-nuclease"/>
    <property type="match status" value="1"/>
</dbReference>
<keyword evidence="18" id="KW-1185">Reference proteome</keyword>
<dbReference type="InterPro" id="IPR037315">
    <property type="entry name" value="EXO1_H3TH"/>
</dbReference>
<evidence type="ECO:0000256" key="2">
    <source>
        <dbReference type="ARBA" id="ARBA00004123"/>
    </source>
</evidence>
<dbReference type="SMART" id="SM00485">
    <property type="entry name" value="XPGN"/>
    <property type="match status" value="1"/>
</dbReference>
<reference evidence="17 18" key="1">
    <citation type="journal article" date="2020" name="Elife">
        <title>Loss of centromere function drives karyotype evolution in closely related Malassezia species.</title>
        <authorList>
            <person name="Sankaranarayanan S.R."/>
            <person name="Ianiri G."/>
            <person name="Coelho M.A."/>
            <person name="Reza M.H."/>
            <person name="Thimmappa B.C."/>
            <person name="Ganguly P."/>
            <person name="Vadnala R.N."/>
            <person name="Sun S."/>
            <person name="Siddharthan R."/>
            <person name="Tellgren-Roth C."/>
            <person name="Dawson T.L."/>
            <person name="Heitman J."/>
            <person name="Sanyal K."/>
        </authorList>
    </citation>
    <scope>NUCLEOTIDE SEQUENCE [LARGE SCALE GENOMIC DNA]</scope>
    <source>
        <strain evidence="17">CBS14141</strain>
    </source>
</reference>
<dbReference type="SMART" id="SM00279">
    <property type="entry name" value="HhH2"/>
    <property type="match status" value="1"/>
</dbReference>
<evidence type="ECO:0000256" key="6">
    <source>
        <dbReference type="ARBA" id="ARBA00022763"/>
    </source>
</evidence>
<keyword evidence="13" id="KW-0539">Nucleus</keyword>
<sequence>MGIAGLLPLLKDIQEATHVEKYRGKTVGIDAYVWLHRGAYACASDLALGRPTTRYVAYAVHRIRMLRHYGVIPYVVFDGGPLPSKAGTEAERAAKRAEHRAKGLALHQQNKGSAARDAFVRCVDVTPAMAHELIRVLRAEGIAYVVAPYEADAQLAYMERHGLIDAIITEDSDLLVFGCKTVLFKLDTYGHCVEVQQARFASTQQISLEGWGADEFRRMAILSGCDYLPSIVGMGLKNAHRFLRRYESVDNVLRALRLEGKLRVPPSYADDFRRAEFTFVHQRVWDPRGCGCMTTLTPLPDDVDDALLTFIGAPIPWELARQIAAGDVCPIDKTPLGRAPPLQRAASAPQRGAQASLHAFFAKPAEAAAPTAHATPAPRRVLGELDVNRAPLDTPAPRTRTPRATSWHAPPHTPTPAAATPVAPTSTPQSSRFFAPHADDAAPSADAHSSDGVCTPQTSPRTDASLGAGASPQRKDAWNDGVSSPVSSPSASPTRSAPVRAPPSPAHAGDDAGDDADTDGDADAARRAAWFARFHFSAPRSEASARTARTPCPTRSDVTPTRRPAAAAPWTAPRLPLAQHTPRVLPPLKRAHTSTPRAAPRWGGGKRRAVSARALAAPTHDACAPATPARDAPAVRAPCDTPVPLAGSAKLLQFRYKET</sequence>
<evidence type="ECO:0000256" key="3">
    <source>
        <dbReference type="ARBA" id="ARBA00010563"/>
    </source>
</evidence>
<evidence type="ECO:0000256" key="12">
    <source>
        <dbReference type="ARBA" id="ARBA00023204"/>
    </source>
</evidence>
<protein>
    <recommendedName>
        <fullName evidence="19">Exonuclease 1</fullName>
    </recommendedName>
</protein>
<keyword evidence="7" id="KW-0378">Hydrolase</keyword>
<feature type="compositionally biased region" description="Low complexity" evidence="14">
    <location>
        <begin position="389"/>
        <end position="428"/>
    </location>
</feature>
<dbReference type="InterPro" id="IPR036279">
    <property type="entry name" value="5-3_exonuclease_C_sf"/>
</dbReference>
<comment type="subcellular location">
    <subcellularLocation>
        <location evidence="2">Nucleus</location>
    </subcellularLocation>
</comment>
<evidence type="ECO:0000256" key="8">
    <source>
        <dbReference type="ARBA" id="ARBA00022839"/>
    </source>
</evidence>
<feature type="compositionally biased region" description="Acidic residues" evidence="14">
    <location>
        <begin position="511"/>
        <end position="522"/>
    </location>
</feature>
<evidence type="ECO:0000259" key="15">
    <source>
        <dbReference type="SMART" id="SM00484"/>
    </source>
</evidence>
<feature type="region of interest" description="Disordered" evidence="14">
    <location>
        <begin position="539"/>
        <end position="568"/>
    </location>
</feature>
<keyword evidence="8" id="KW-0269">Exonuclease</keyword>
<gene>
    <name evidence="17" type="ORF">GLX27_003825</name>
</gene>
<comment type="similarity">
    <text evidence="3">Belongs to the XPG/RAD2 endonuclease family. EXO1 subfamily.</text>
</comment>
<dbReference type="PANTHER" id="PTHR11081">
    <property type="entry name" value="FLAP ENDONUCLEASE FAMILY MEMBER"/>
    <property type="match status" value="1"/>
</dbReference>
<feature type="domain" description="XPG-I" evidence="15">
    <location>
        <begin position="138"/>
        <end position="208"/>
    </location>
</feature>
<dbReference type="SMART" id="SM00484">
    <property type="entry name" value="XPGI"/>
    <property type="match status" value="1"/>
</dbReference>
<evidence type="ECO:0000256" key="1">
    <source>
        <dbReference type="ARBA" id="ARBA00001946"/>
    </source>
</evidence>
<evidence type="ECO:0000256" key="10">
    <source>
        <dbReference type="ARBA" id="ARBA00022881"/>
    </source>
</evidence>
<comment type="cofactor">
    <cofactor evidence="1">
        <name>Mg(2+)</name>
        <dbReference type="ChEBI" id="CHEBI:18420"/>
    </cofactor>
</comment>
<dbReference type="Gene3D" id="1.10.150.20">
    <property type="entry name" value="5' to 3' exonuclease, C-terminal subdomain"/>
    <property type="match status" value="1"/>
</dbReference>
<dbReference type="PRINTS" id="PR00853">
    <property type="entry name" value="XPGRADSUPER"/>
</dbReference>
<evidence type="ECO:0000256" key="4">
    <source>
        <dbReference type="ARBA" id="ARBA00022722"/>
    </source>
</evidence>
<evidence type="ECO:0008006" key="19">
    <source>
        <dbReference type="Google" id="ProtNLM"/>
    </source>
</evidence>
<feature type="compositionally biased region" description="Low complexity" evidence="14">
    <location>
        <begin position="368"/>
        <end position="378"/>
    </location>
</feature>
<dbReference type="SUPFAM" id="SSF88723">
    <property type="entry name" value="PIN domain-like"/>
    <property type="match status" value="1"/>
</dbReference>
<keyword evidence="12" id="KW-0234">DNA repair</keyword>
<proteinExistence type="inferred from homology"/>
<feature type="compositionally biased region" description="Low complexity" evidence="14">
    <location>
        <begin position="559"/>
        <end position="568"/>
    </location>
</feature>
<keyword evidence="10" id="KW-0267">Excision nuclease</keyword>
<dbReference type="InterPro" id="IPR006084">
    <property type="entry name" value="XPG/Rad2"/>
</dbReference>
<evidence type="ECO:0000256" key="5">
    <source>
        <dbReference type="ARBA" id="ARBA00022723"/>
    </source>
</evidence>
<feature type="domain" description="XPG N-terminal" evidence="16">
    <location>
        <begin position="1"/>
        <end position="99"/>
    </location>
</feature>
<evidence type="ECO:0000256" key="13">
    <source>
        <dbReference type="ARBA" id="ARBA00023242"/>
    </source>
</evidence>
<dbReference type="Proteomes" id="UP000818624">
    <property type="component" value="Chromosome 4"/>
</dbReference>
<keyword evidence="9" id="KW-0460">Magnesium</keyword>
<evidence type="ECO:0000256" key="9">
    <source>
        <dbReference type="ARBA" id="ARBA00022842"/>
    </source>
</evidence>